<dbReference type="Proteomes" id="UP000030669">
    <property type="component" value="Unassembled WGS sequence"/>
</dbReference>
<dbReference type="RefSeq" id="XP_007869178.1">
    <property type="nucleotide sequence ID" value="XM_007870987.1"/>
</dbReference>
<sequence length="172" mass="20292">MPFVTLHSLLRYSHFRRSGCRILWDVRSDPHHGSVRHYRSYQPLSYARLAEFATRPPVYSMTIKCNVFPFPASWRIYVANPRGVCVLDVLLAIAHALRTPVTRAEWQRLSRKQREGVGAAFNQRWSHSPDAYYERSRGVRRIDCLQRHTRFAGLSRSWDAPYMWTMTLARQR</sequence>
<organism evidence="2 3">
    <name type="scientific">Gloeophyllum trabeum (strain ATCC 11539 / FP-39264 / Madison 617)</name>
    <name type="common">Brown rot fungus</name>
    <dbReference type="NCBI Taxonomy" id="670483"/>
    <lineage>
        <taxon>Eukaryota</taxon>
        <taxon>Fungi</taxon>
        <taxon>Dikarya</taxon>
        <taxon>Basidiomycota</taxon>
        <taxon>Agaricomycotina</taxon>
        <taxon>Agaricomycetes</taxon>
        <taxon>Gloeophyllales</taxon>
        <taxon>Gloeophyllaceae</taxon>
        <taxon>Gloeophyllum</taxon>
    </lineage>
</organism>
<feature type="domain" description="DUF6699" evidence="1">
    <location>
        <begin position="22"/>
        <end position="156"/>
    </location>
</feature>
<evidence type="ECO:0000313" key="2">
    <source>
        <dbReference type="EMBL" id="EPQ52342.1"/>
    </source>
</evidence>
<dbReference type="Pfam" id="PF20415">
    <property type="entry name" value="DUF6699"/>
    <property type="match status" value="1"/>
</dbReference>
<dbReference type="eggNOG" id="ENOG502SU6E">
    <property type="taxonomic scope" value="Eukaryota"/>
</dbReference>
<dbReference type="OrthoDB" id="3144234at2759"/>
<dbReference type="STRING" id="670483.S7PYB5"/>
<dbReference type="OMA" id="ISHTEYT"/>
<dbReference type="EMBL" id="KB469308">
    <property type="protein sequence ID" value="EPQ52342.1"/>
    <property type="molecule type" value="Genomic_DNA"/>
</dbReference>
<dbReference type="InterPro" id="IPR046522">
    <property type="entry name" value="DUF6699"/>
</dbReference>
<dbReference type="AlphaFoldDB" id="S7PYB5"/>
<protein>
    <recommendedName>
        <fullName evidence="1">DUF6699 domain-containing protein</fullName>
    </recommendedName>
</protein>
<keyword evidence="3" id="KW-1185">Reference proteome</keyword>
<dbReference type="KEGG" id="gtr:GLOTRDRAFT_47572"/>
<accession>S7PYB5</accession>
<gene>
    <name evidence="2" type="ORF">GLOTRDRAFT_47572</name>
</gene>
<dbReference type="HOGENOM" id="CLU_085813_2_0_1"/>
<evidence type="ECO:0000313" key="3">
    <source>
        <dbReference type="Proteomes" id="UP000030669"/>
    </source>
</evidence>
<proteinExistence type="predicted"/>
<evidence type="ECO:0000259" key="1">
    <source>
        <dbReference type="Pfam" id="PF20415"/>
    </source>
</evidence>
<reference evidence="2 3" key="1">
    <citation type="journal article" date="2012" name="Science">
        <title>The Paleozoic origin of enzymatic lignin decomposition reconstructed from 31 fungal genomes.</title>
        <authorList>
            <person name="Floudas D."/>
            <person name="Binder M."/>
            <person name="Riley R."/>
            <person name="Barry K."/>
            <person name="Blanchette R.A."/>
            <person name="Henrissat B."/>
            <person name="Martinez A.T."/>
            <person name="Otillar R."/>
            <person name="Spatafora J.W."/>
            <person name="Yadav J.S."/>
            <person name="Aerts A."/>
            <person name="Benoit I."/>
            <person name="Boyd A."/>
            <person name="Carlson A."/>
            <person name="Copeland A."/>
            <person name="Coutinho P.M."/>
            <person name="de Vries R.P."/>
            <person name="Ferreira P."/>
            <person name="Findley K."/>
            <person name="Foster B."/>
            <person name="Gaskell J."/>
            <person name="Glotzer D."/>
            <person name="Gorecki P."/>
            <person name="Heitman J."/>
            <person name="Hesse C."/>
            <person name="Hori C."/>
            <person name="Igarashi K."/>
            <person name="Jurgens J.A."/>
            <person name="Kallen N."/>
            <person name="Kersten P."/>
            <person name="Kohler A."/>
            <person name="Kuees U."/>
            <person name="Kumar T.K.A."/>
            <person name="Kuo A."/>
            <person name="LaButti K."/>
            <person name="Larrondo L.F."/>
            <person name="Lindquist E."/>
            <person name="Ling A."/>
            <person name="Lombard V."/>
            <person name="Lucas S."/>
            <person name="Lundell T."/>
            <person name="Martin R."/>
            <person name="McLaughlin D.J."/>
            <person name="Morgenstern I."/>
            <person name="Morin E."/>
            <person name="Murat C."/>
            <person name="Nagy L.G."/>
            <person name="Nolan M."/>
            <person name="Ohm R.A."/>
            <person name="Patyshakuliyeva A."/>
            <person name="Rokas A."/>
            <person name="Ruiz-Duenas F.J."/>
            <person name="Sabat G."/>
            <person name="Salamov A."/>
            <person name="Samejima M."/>
            <person name="Schmutz J."/>
            <person name="Slot J.C."/>
            <person name="St John F."/>
            <person name="Stenlid J."/>
            <person name="Sun H."/>
            <person name="Sun S."/>
            <person name="Syed K."/>
            <person name="Tsang A."/>
            <person name="Wiebenga A."/>
            <person name="Young D."/>
            <person name="Pisabarro A."/>
            <person name="Eastwood D.C."/>
            <person name="Martin F."/>
            <person name="Cullen D."/>
            <person name="Grigoriev I.V."/>
            <person name="Hibbett D.S."/>
        </authorList>
    </citation>
    <scope>NUCLEOTIDE SEQUENCE [LARGE SCALE GENOMIC DNA]</scope>
    <source>
        <strain evidence="2 3">ATCC 11539</strain>
    </source>
</reference>
<dbReference type="GeneID" id="19306509"/>
<name>S7PYB5_GLOTA</name>